<dbReference type="Proteomes" id="UP000183642">
    <property type="component" value="Unassembled WGS sequence"/>
</dbReference>
<evidence type="ECO:0000256" key="1">
    <source>
        <dbReference type="SAM" id="MobiDB-lite"/>
    </source>
</evidence>
<feature type="compositionally biased region" description="Basic and acidic residues" evidence="1">
    <location>
        <begin position="33"/>
        <end position="47"/>
    </location>
</feature>
<sequence length="263" mass="28142">MSSPRDDDRPGDDPRDDPRPGHDPRPGDAGPQEPDHLGDGERSDERAPAAMPQTVTWGARPRTPSVVEQVFRYQGDTVGAQGWALQHGWTISDGTTPQDAVLAELVATAPVRATRDHRPAGVMRGRAGTVELVAFDVTFVDKRYSVPEYAVTAAPVLLPLPGLRLSPVRFWRHRTGGLLHVPSGDAAFDARWVLLAAEDGPGVRGLVADETVRGLLMASDDGDEFWSAAGHLAAVRPDGHRPELIEHHARLLGAMVAALAAAA</sequence>
<feature type="region of interest" description="Disordered" evidence="1">
    <location>
        <begin position="1"/>
        <end position="61"/>
    </location>
</feature>
<protein>
    <submittedName>
        <fullName evidence="2">Uncharacterized protein</fullName>
    </submittedName>
</protein>
<reference evidence="3" key="1">
    <citation type="submission" date="2016-10" db="EMBL/GenBank/DDBJ databases">
        <authorList>
            <person name="Varghese N."/>
            <person name="Submissions S."/>
        </authorList>
    </citation>
    <scope>NUCLEOTIDE SEQUENCE [LARGE SCALE GENOMIC DNA]</scope>
    <source>
        <strain evidence="3">DSM 43161</strain>
    </source>
</reference>
<keyword evidence="3" id="KW-1185">Reference proteome</keyword>
<gene>
    <name evidence="2" type="ORF">SAMN05660359_02545</name>
</gene>
<name>A0A1I5G4V8_9ACTN</name>
<proteinExistence type="predicted"/>
<dbReference type="RefSeq" id="WP_177225187.1">
    <property type="nucleotide sequence ID" value="NZ_FOWE01000006.1"/>
</dbReference>
<feature type="compositionally biased region" description="Basic and acidic residues" evidence="1">
    <location>
        <begin position="1"/>
        <end position="26"/>
    </location>
</feature>
<dbReference type="EMBL" id="FOWE01000006">
    <property type="protein sequence ID" value="SFO30916.1"/>
    <property type="molecule type" value="Genomic_DNA"/>
</dbReference>
<organism evidence="2 3">
    <name type="scientific">Geodermatophilus obscurus</name>
    <dbReference type="NCBI Taxonomy" id="1861"/>
    <lineage>
        <taxon>Bacteria</taxon>
        <taxon>Bacillati</taxon>
        <taxon>Actinomycetota</taxon>
        <taxon>Actinomycetes</taxon>
        <taxon>Geodermatophilales</taxon>
        <taxon>Geodermatophilaceae</taxon>
        <taxon>Geodermatophilus</taxon>
    </lineage>
</organism>
<accession>A0A1I5G4V8</accession>
<evidence type="ECO:0000313" key="2">
    <source>
        <dbReference type="EMBL" id="SFO30916.1"/>
    </source>
</evidence>
<dbReference type="AlphaFoldDB" id="A0A1I5G4V8"/>
<evidence type="ECO:0000313" key="3">
    <source>
        <dbReference type="Proteomes" id="UP000183642"/>
    </source>
</evidence>